<comment type="caution">
    <text evidence="1">The sequence shown here is derived from an EMBL/GenBank/DDBJ whole genome shotgun (WGS) entry which is preliminary data.</text>
</comment>
<evidence type="ECO:0000313" key="2">
    <source>
        <dbReference type="Proteomes" id="UP000470520"/>
    </source>
</evidence>
<evidence type="ECO:0000313" key="1">
    <source>
        <dbReference type="EMBL" id="NEB95626.1"/>
    </source>
</evidence>
<name>A0A7K3R0P3_9ACTN</name>
<gene>
    <name evidence="1" type="ORF">G3I21_28780</name>
</gene>
<dbReference type="EMBL" id="JAAGMR010000325">
    <property type="protein sequence ID" value="NEB95626.1"/>
    <property type="molecule type" value="Genomic_DNA"/>
</dbReference>
<protein>
    <submittedName>
        <fullName evidence="1">Diaminopimelate decarboxylase</fullName>
    </submittedName>
</protein>
<reference evidence="1 2" key="1">
    <citation type="submission" date="2020-01" db="EMBL/GenBank/DDBJ databases">
        <title>Insect and environment-associated Actinomycetes.</title>
        <authorList>
            <person name="Currrie C."/>
            <person name="Chevrette M."/>
            <person name="Carlson C."/>
            <person name="Stubbendieck R."/>
            <person name="Wendt-Pienkowski E."/>
        </authorList>
    </citation>
    <scope>NUCLEOTIDE SEQUENCE [LARGE SCALE GENOMIC DNA]</scope>
    <source>
        <strain evidence="1 2">SID7754</strain>
    </source>
</reference>
<proteinExistence type="predicted"/>
<dbReference type="AlphaFoldDB" id="A0A7K3R0P3"/>
<sequence length="50" mass="5104">MEHHDADDAVAREREAAARVARRDAAVRGAVTGGLLGPDAPLVALLDVAG</sequence>
<feature type="non-terminal residue" evidence="1">
    <location>
        <position position="50"/>
    </location>
</feature>
<accession>A0A7K3R0P3</accession>
<organism evidence="1 2">
    <name type="scientific">Streptomyces bauhiniae</name>
    <dbReference type="NCBI Taxonomy" id="2340725"/>
    <lineage>
        <taxon>Bacteria</taxon>
        <taxon>Bacillati</taxon>
        <taxon>Actinomycetota</taxon>
        <taxon>Actinomycetes</taxon>
        <taxon>Kitasatosporales</taxon>
        <taxon>Streptomycetaceae</taxon>
        <taxon>Streptomyces</taxon>
    </lineage>
</organism>
<dbReference type="Proteomes" id="UP000470520">
    <property type="component" value="Unassembled WGS sequence"/>
</dbReference>